<dbReference type="GO" id="GO:0004519">
    <property type="term" value="F:endonuclease activity"/>
    <property type="evidence" value="ECO:0007669"/>
    <property type="project" value="UniProtKB-KW"/>
</dbReference>
<evidence type="ECO:0000313" key="9">
    <source>
        <dbReference type="Proteomes" id="UP000886743"/>
    </source>
</evidence>
<dbReference type="PANTHER" id="PTHR10073">
    <property type="entry name" value="DNA MISMATCH REPAIR PROTEIN MLH, PMS, MUTL"/>
    <property type="match status" value="1"/>
</dbReference>
<dbReference type="CDD" id="cd16926">
    <property type="entry name" value="HATPase_MutL-MLH-PMS-like"/>
    <property type="match status" value="1"/>
</dbReference>
<evidence type="ECO:0000256" key="3">
    <source>
        <dbReference type="ARBA" id="ARBA00023204"/>
    </source>
</evidence>
<dbReference type="InterPro" id="IPR038973">
    <property type="entry name" value="MutL/Mlh/Pms-like"/>
</dbReference>
<keyword evidence="8" id="KW-0255">Endonuclease</keyword>
<dbReference type="SUPFAM" id="SSF118116">
    <property type="entry name" value="DNA mismatch repair protein MutL"/>
    <property type="match status" value="1"/>
</dbReference>
<comment type="caution">
    <text evidence="8">The sequence shown here is derived from an EMBL/GenBank/DDBJ whole genome shotgun (WGS) entry which is preliminary data.</text>
</comment>
<dbReference type="InterPro" id="IPR002099">
    <property type="entry name" value="MutL/Mlh/PMS"/>
</dbReference>
<dbReference type="SMART" id="SM00853">
    <property type="entry name" value="MutL_C"/>
    <property type="match status" value="1"/>
</dbReference>
<dbReference type="GO" id="GO:0016887">
    <property type="term" value="F:ATP hydrolysis activity"/>
    <property type="evidence" value="ECO:0007669"/>
    <property type="project" value="InterPro"/>
</dbReference>
<dbReference type="InterPro" id="IPR042121">
    <property type="entry name" value="MutL_C_regsub"/>
</dbReference>
<dbReference type="InterPro" id="IPR014790">
    <property type="entry name" value="MutL_C"/>
</dbReference>
<protein>
    <recommendedName>
        <fullName evidence="4">DNA mismatch repair protein MutL</fullName>
    </recommendedName>
</protein>
<dbReference type="SUPFAM" id="SSF54211">
    <property type="entry name" value="Ribosomal protein S5 domain 2-like"/>
    <property type="match status" value="1"/>
</dbReference>
<dbReference type="CDD" id="cd00782">
    <property type="entry name" value="MutL_Trans"/>
    <property type="match status" value="1"/>
</dbReference>
<reference evidence="8" key="1">
    <citation type="submission" date="2020-10" db="EMBL/GenBank/DDBJ databases">
        <authorList>
            <person name="Gilroy R."/>
        </authorList>
    </citation>
    <scope>NUCLEOTIDE SEQUENCE</scope>
    <source>
        <strain evidence="8">4920</strain>
    </source>
</reference>
<dbReference type="GO" id="GO:0005524">
    <property type="term" value="F:ATP binding"/>
    <property type="evidence" value="ECO:0007669"/>
    <property type="project" value="InterPro"/>
</dbReference>
<evidence type="ECO:0000256" key="2">
    <source>
        <dbReference type="ARBA" id="ARBA00022763"/>
    </source>
</evidence>
<comment type="function">
    <text evidence="4">This protein is involved in the repair of mismatches in DNA. It is required for dam-dependent methyl-directed DNA mismatch repair. May act as a 'molecular matchmaker', a protein that promotes the formation of a stable complex between two or more DNA-binding proteins in an ATP-dependent manner without itself being part of a final effector complex.</text>
</comment>
<dbReference type="Proteomes" id="UP000886743">
    <property type="component" value="Unassembled WGS sequence"/>
</dbReference>
<keyword evidence="3 4" id="KW-0234">DNA repair</keyword>
<dbReference type="GO" id="GO:0140664">
    <property type="term" value="F:ATP-dependent DNA damage sensor activity"/>
    <property type="evidence" value="ECO:0007669"/>
    <property type="project" value="InterPro"/>
</dbReference>
<dbReference type="NCBIfam" id="TIGR00585">
    <property type="entry name" value="mutl"/>
    <property type="match status" value="1"/>
</dbReference>
<dbReference type="GO" id="GO:0030983">
    <property type="term" value="F:mismatched DNA binding"/>
    <property type="evidence" value="ECO:0007669"/>
    <property type="project" value="InterPro"/>
</dbReference>
<dbReference type="InterPro" id="IPR036890">
    <property type="entry name" value="HATPase_C_sf"/>
</dbReference>
<dbReference type="GO" id="GO:0032300">
    <property type="term" value="C:mismatch repair complex"/>
    <property type="evidence" value="ECO:0007669"/>
    <property type="project" value="InterPro"/>
</dbReference>
<reference evidence="8" key="2">
    <citation type="journal article" date="2021" name="PeerJ">
        <title>Extensive microbial diversity within the chicken gut microbiome revealed by metagenomics and culture.</title>
        <authorList>
            <person name="Gilroy R."/>
            <person name="Ravi A."/>
            <person name="Getino M."/>
            <person name="Pursley I."/>
            <person name="Horton D.L."/>
            <person name="Alikhan N.F."/>
            <person name="Baker D."/>
            <person name="Gharbi K."/>
            <person name="Hall N."/>
            <person name="Watson M."/>
            <person name="Adriaenssens E.M."/>
            <person name="Foster-Nyarko E."/>
            <person name="Jarju S."/>
            <person name="Secka A."/>
            <person name="Antonio M."/>
            <person name="Oren A."/>
            <person name="Chaudhuri R.R."/>
            <person name="La Ragione R."/>
            <person name="Hildebrand F."/>
            <person name="Pallen M.J."/>
        </authorList>
    </citation>
    <scope>NUCLEOTIDE SEQUENCE</scope>
    <source>
        <strain evidence="8">4920</strain>
    </source>
</reference>
<dbReference type="PROSITE" id="PS00058">
    <property type="entry name" value="DNA_MISMATCH_REPAIR_1"/>
    <property type="match status" value="1"/>
</dbReference>
<dbReference type="InterPro" id="IPR042120">
    <property type="entry name" value="MutL_C_dimsub"/>
</dbReference>
<feature type="domain" description="MutL C-terminal dimerisation" evidence="6">
    <location>
        <begin position="452"/>
        <end position="594"/>
    </location>
</feature>
<dbReference type="AlphaFoldDB" id="A0A9D1NGV2"/>
<dbReference type="Pfam" id="PF08676">
    <property type="entry name" value="MutL_C"/>
    <property type="match status" value="1"/>
</dbReference>
<dbReference type="Gene3D" id="3.30.1370.100">
    <property type="entry name" value="MutL, C-terminal domain, regulatory subdomain"/>
    <property type="match status" value="1"/>
</dbReference>
<organism evidence="8 9">
    <name type="scientific">Candidatus Aphodoplasma excrementigallinarum</name>
    <dbReference type="NCBI Taxonomy" id="2840673"/>
    <lineage>
        <taxon>Bacteria</taxon>
        <taxon>Bacillati</taxon>
        <taxon>Bacillota</taxon>
        <taxon>Clostridia</taxon>
        <taxon>Eubacteriales</taxon>
        <taxon>Candidatus Aphodoplasma</taxon>
    </lineage>
</organism>
<dbReference type="Gene3D" id="3.30.565.10">
    <property type="entry name" value="Histidine kinase-like ATPase, C-terminal domain"/>
    <property type="match status" value="1"/>
</dbReference>
<dbReference type="InterPro" id="IPR020667">
    <property type="entry name" value="DNA_mismatch_repair_MutL"/>
</dbReference>
<name>A0A9D1NGV2_9FIRM</name>
<dbReference type="EMBL" id="DVOF01000141">
    <property type="protein sequence ID" value="HIV02893.1"/>
    <property type="molecule type" value="Genomic_DNA"/>
</dbReference>
<keyword evidence="8" id="KW-0378">Hydrolase</keyword>
<dbReference type="Gene3D" id="3.30.1540.20">
    <property type="entry name" value="MutL, C-terminal domain, dimerisation subdomain"/>
    <property type="match status" value="1"/>
</dbReference>
<dbReference type="GO" id="GO:0006298">
    <property type="term" value="P:mismatch repair"/>
    <property type="evidence" value="ECO:0007669"/>
    <property type="project" value="UniProtKB-UniRule"/>
</dbReference>
<dbReference type="InterPro" id="IPR014721">
    <property type="entry name" value="Ribsml_uS5_D2-typ_fold_subgr"/>
</dbReference>
<dbReference type="SUPFAM" id="SSF55874">
    <property type="entry name" value="ATPase domain of HSP90 chaperone/DNA topoisomerase II/histidine kinase"/>
    <property type="match status" value="1"/>
</dbReference>
<dbReference type="SMART" id="SM01340">
    <property type="entry name" value="DNA_mis_repair"/>
    <property type="match status" value="1"/>
</dbReference>
<dbReference type="InterPro" id="IPR013507">
    <property type="entry name" value="DNA_mismatch_S5_2-like"/>
</dbReference>
<dbReference type="InterPro" id="IPR037198">
    <property type="entry name" value="MutL_C_sf"/>
</dbReference>
<feature type="region of interest" description="Disordered" evidence="5">
    <location>
        <begin position="419"/>
        <end position="445"/>
    </location>
</feature>
<dbReference type="Gene3D" id="3.30.230.10">
    <property type="match status" value="1"/>
</dbReference>
<dbReference type="Pfam" id="PF01119">
    <property type="entry name" value="DNA_mis_repair"/>
    <property type="match status" value="1"/>
</dbReference>
<dbReference type="InterPro" id="IPR020568">
    <property type="entry name" value="Ribosomal_Su5_D2-typ_SF"/>
</dbReference>
<feature type="domain" description="DNA mismatch repair protein S5" evidence="7">
    <location>
        <begin position="209"/>
        <end position="327"/>
    </location>
</feature>
<gene>
    <name evidence="4 8" type="primary">mutL</name>
    <name evidence="8" type="ORF">IAC74_04905</name>
</gene>
<keyword evidence="8" id="KW-0540">Nuclease</keyword>
<dbReference type="PANTHER" id="PTHR10073:SF12">
    <property type="entry name" value="DNA MISMATCH REPAIR PROTEIN MLH1"/>
    <property type="match status" value="1"/>
</dbReference>
<evidence type="ECO:0000256" key="1">
    <source>
        <dbReference type="ARBA" id="ARBA00006082"/>
    </source>
</evidence>
<evidence type="ECO:0000256" key="5">
    <source>
        <dbReference type="SAM" id="MobiDB-lite"/>
    </source>
</evidence>
<dbReference type="InterPro" id="IPR014762">
    <property type="entry name" value="DNA_mismatch_repair_CS"/>
</dbReference>
<comment type="similarity">
    <text evidence="1 4">Belongs to the DNA mismatch repair MutL/HexB family.</text>
</comment>
<evidence type="ECO:0000313" key="8">
    <source>
        <dbReference type="EMBL" id="HIV02893.1"/>
    </source>
</evidence>
<evidence type="ECO:0000259" key="7">
    <source>
        <dbReference type="SMART" id="SM01340"/>
    </source>
</evidence>
<evidence type="ECO:0000256" key="4">
    <source>
        <dbReference type="HAMAP-Rule" id="MF_00149"/>
    </source>
</evidence>
<dbReference type="HAMAP" id="MF_00149">
    <property type="entry name" value="DNA_mis_repair"/>
    <property type="match status" value="1"/>
</dbReference>
<evidence type="ECO:0000259" key="6">
    <source>
        <dbReference type="SMART" id="SM00853"/>
    </source>
</evidence>
<dbReference type="FunFam" id="3.30.565.10:FF:000003">
    <property type="entry name" value="DNA mismatch repair endonuclease MutL"/>
    <property type="match status" value="1"/>
</dbReference>
<proteinExistence type="inferred from homology"/>
<feature type="compositionally biased region" description="Polar residues" evidence="5">
    <location>
        <begin position="419"/>
        <end position="428"/>
    </location>
</feature>
<accession>A0A9D1NGV2</accession>
<dbReference type="Pfam" id="PF13589">
    <property type="entry name" value="HATPase_c_3"/>
    <property type="match status" value="1"/>
</dbReference>
<keyword evidence="2 4" id="KW-0227">DNA damage</keyword>
<sequence>MGKINILDASVANMIAAGEVVERPASVVKELVENALDAGASEITIEIKNGGISYIRVTDNGRGIDAGDVGLAFMRHATSKILEAKDLEKIGTLGFRGEALCSIAAVARVSMTTKTAEAKNAVRVYIEGGEMEDVGEAGAPDGTTVEVKNLFYNTPARMKFLKKDTTEAGYITDIVEKFVLSHPDVSFRFINNGKQVLFSAGDGSMVNAIYTVYGKDYARSVLPIDYGDSVIRATGYIGKSNISRPNRRQQSFFVNGRSIQSKTMTAALEEAYKNQIMIGKFPFAVIDLLVNPAFVDVNVHPHKTEVKFSDERKVFDTVYWAVKNALYEKPIVPHVELAKTTPKKEAYKSEEFTAERRPYIQVPIPGQTEKAAPAPRVQEYRYQTQQAAAPVQEPAQKQVILEKSTAFLQEMAETPYQVQNEPVQQPSEQAEDTPAAPSIEPQPASENMDYKIVGQLFDTYIILERGDEALLIDQHAAHERLNYEQLRRDLAQNTPRVQSLLSPVVVDLSAPELSYVAENLERFAALGFDASEFGKNAVLINGAPMGIAYEDIGDLFVELTGQMMAQNKQIISETYEYALYTIACKAAIKANHRLSEAEIHALVDEVFALDGINTCPHGRPITISLTKRELEKQFKRIV</sequence>